<dbReference type="AlphaFoldDB" id="A0A7X0REZ1"/>
<dbReference type="Pfam" id="PF02518">
    <property type="entry name" value="HATPase_c"/>
    <property type="match status" value="1"/>
</dbReference>
<dbReference type="Gene3D" id="3.30.450.40">
    <property type="match status" value="2"/>
</dbReference>
<proteinExistence type="predicted"/>
<dbReference type="Pfam" id="PF07730">
    <property type="entry name" value="HisKA_3"/>
    <property type="match status" value="1"/>
</dbReference>
<feature type="domain" description="GAF" evidence="4">
    <location>
        <begin position="28"/>
        <end position="175"/>
    </location>
</feature>
<dbReference type="RefSeq" id="WP_185252243.1">
    <property type="nucleotide sequence ID" value="NZ_JACKXE010000001.1"/>
</dbReference>
<dbReference type="InterPro" id="IPR011712">
    <property type="entry name" value="Sig_transdc_His_kin_sub3_dim/P"/>
</dbReference>
<evidence type="ECO:0000259" key="4">
    <source>
        <dbReference type="SMART" id="SM00065"/>
    </source>
</evidence>
<dbReference type="EMBL" id="JACKXE010000001">
    <property type="protein sequence ID" value="MBB6627036.1"/>
    <property type="molecule type" value="Genomic_DNA"/>
</dbReference>
<organism evidence="5 6">
    <name type="scientific">Nocardioides luti</name>
    <dbReference type="NCBI Taxonomy" id="2761101"/>
    <lineage>
        <taxon>Bacteria</taxon>
        <taxon>Bacillati</taxon>
        <taxon>Actinomycetota</taxon>
        <taxon>Actinomycetes</taxon>
        <taxon>Propionibacteriales</taxon>
        <taxon>Nocardioidaceae</taxon>
        <taxon>Nocardioides</taxon>
    </lineage>
</organism>
<reference evidence="5 6" key="1">
    <citation type="submission" date="2020-08" db="EMBL/GenBank/DDBJ databases">
        <authorList>
            <person name="Seo M.-J."/>
        </authorList>
    </citation>
    <scope>NUCLEOTIDE SEQUENCE [LARGE SCALE GENOMIC DNA]</scope>
    <source>
        <strain evidence="5 6">KIGAM211</strain>
    </source>
</reference>
<evidence type="ECO:0000256" key="1">
    <source>
        <dbReference type="ARBA" id="ARBA00022679"/>
    </source>
</evidence>
<dbReference type="GO" id="GO:0000155">
    <property type="term" value="F:phosphorelay sensor kinase activity"/>
    <property type="evidence" value="ECO:0007669"/>
    <property type="project" value="InterPro"/>
</dbReference>
<protein>
    <submittedName>
        <fullName evidence="5">GAF domain-containing protein</fullName>
    </submittedName>
</protein>
<gene>
    <name evidence="5" type="ORF">H5V45_06840</name>
</gene>
<dbReference type="GO" id="GO:0046983">
    <property type="term" value="F:protein dimerization activity"/>
    <property type="evidence" value="ECO:0007669"/>
    <property type="project" value="InterPro"/>
</dbReference>
<keyword evidence="3" id="KW-0902">Two-component regulatory system</keyword>
<evidence type="ECO:0000313" key="6">
    <source>
        <dbReference type="Proteomes" id="UP000523955"/>
    </source>
</evidence>
<dbReference type="Proteomes" id="UP000523955">
    <property type="component" value="Unassembled WGS sequence"/>
</dbReference>
<dbReference type="GO" id="GO:0016020">
    <property type="term" value="C:membrane"/>
    <property type="evidence" value="ECO:0007669"/>
    <property type="project" value="InterPro"/>
</dbReference>
<dbReference type="Gene3D" id="3.30.565.10">
    <property type="entry name" value="Histidine kinase-like ATPase, C-terminal domain"/>
    <property type="match status" value="1"/>
</dbReference>
<sequence length="520" mass="55408">MTTSPRPELPGTAQALLDAVIAISSDLDLRSVLTRIVEAASELTGAQYAALGVIGHDGSLVEFVTTGLTEEQRALIGDLPRGQGILGLLIEQPRALRLPSLSAHPHSVGFPANHPPMTTFLGVPVRIRGTVFGNLYLTEKAGGTEFTEQDELLVGALASAAGFVIENARSYGLSERRRQWLEASAALADALQPPVDVVRALRLITQAARSVSGARATAVLGYRYDTARTVTSDPADADRATAALDELATRPRSGTDIAAVDLGPLTALVIPLRAHLAERAALVALFDSGRAPQDVEERELLASFADQAALALDRAQALADREELVLISDRERIARDLHDVVIQRLFATGLHLQTAALLAASPDIAERLDRAVTDLDQTIKDIRGTIFELQLQRSDSLRAELRALVQEYASVLGYTPTVRTSGPVDTAVPDPVREQLVPVLREALSNLARHAQASYAEVVLLVTGEDVRLTVLDDGVGVAAGPAESGLRNARRRAGALGGGLELTAREPRGTSFSWWVPLG</sequence>
<dbReference type="InterPro" id="IPR029016">
    <property type="entry name" value="GAF-like_dom_sf"/>
</dbReference>
<dbReference type="InterPro" id="IPR003594">
    <property type="entry name" value="HATPase_dom"/>
</dbReference>
<evidence type="ECO:0000313" key="5">
    <source>
        <dbReference type="EMBL" id="MBB6627036.1"/>
    </source>
</evidence>
<name>A0A7X0REZ1_9ACTN</name>
<dbReference type="SUPFAM" id="SSF55874">
    <property type="entry name" value="ATPase domain of HSP90 chaperone/DNA topoisomerase II/histidine kinase"/>
    <property type="match status" value="1"/>
</dbReference>
<keyword evidence="2" id="KW-0418">Kinase</keyword>
<dbReference type="SMART" id="SM00065">
    <property type="entry name" value="GAF"/>
    <property type="match status" value="2"/>
</dbReference>
<evidence type="ECO:0000256" key="2">
    <source>
        <dbReference type="ARBA" id="ARBA00022777"/>
    </source>
</evidence>
<dbReference type="PANTHER" id="PTHR24421">
    <property type="entry name" value="NITRATE/NITRITE SENSOR PROTEIN NARX-RELATED"/>
    <property type="match status" value="1"/>
</dbReference>
<comment type="caution">
    <text evidence="5">The sequence shown here is derived from an EMBL/GenBank/DDBJ whole genome shotgun (WGS) entry which is preliminary data.</text>
</comment>
<dbReference type="Gene3D" id="1.20.5.1930">
    <property type="match status" value="1"/>
</dbReference>
<dbReference type="InterPro" id="IPR050482">
    <property type="entry name" value="Sensor_HK_TwoCompSys"/>
</dbReference>
<keyword evidence="1" id="KW-0808">Transferase</keyword>
<keyword evidence="6" id="KW-1185">Reference proteome</keyword>
<feature type="domain" description="GAF" evidence="4">
    <location>
        <begin position="196"/>
        <end position="322"/>
    </location>
</feature>
<accession>A0A7X0REZ1</accession>
<evidence type="ECO:0000256" key="3">
    <source>
        <dbReference type="ARBA" id="ARBA00023012"/>
    </source>
</evidence>
<dbReference type="CDD" id="cd16917">
    <property type="entry name" value="HATPase_UhpB-NarQ-NarX-like"/>
    <property type="match status" value="1"/>
</dbReference>
<dbReference type="InterPro" id="IPR036890">
    <property type="entry name" value="HATPase_C_sf"/>
</dbReference>
<dbReference type="Pfam" id="PF13185">
    <property type="entry name" value="GAF_2"/>
    <property type="match status" value="1"/>
</dbReference>
<dbReference type="SUPFAM" id="SSF55781">
    <property type="entry name" value="GAF domain-like"/>
    <property type="match status" value="2"/>
</dbReference>
<dbReference type="PANTHER" id="PTHR24421:SF56">
    <property type="entry name" value="OXYGEN SENSOR HISTIDINE KINASE RESPONSE REGULATOR DOST"/>
    <property type="match status" value="1"/>
</dbReference>
<dbReference type="InterPro" id="IPR003018">
    <property type="entry name" value="GAF"/>
</dbReference>